<reference evidence="1 2" key="1">
    <citation type="submission" date="2021-04" db="EMBL/GenBank/DDBJ databases">
        <authorList>
            <person name="Shkoporov A.N."/>
            <person name="Stockdale S.R."/>
            <person name="Guerin E."/>
            <person name="Ross R.P."/>
            <person name="Hill C."/>
        </authorList>
    </citation>
    <scope>NUCLEOTIDE SEQUENCE [LARGE SCALE GENOMIC DNA]</scope>
    <source>
        <strain evidence="2">cr2_1</strain>
    </source>
</reference>
<organism evidence="1 2">
    <name type="scientific">uncultured phage cr2_1</name>
    <dbReference type="NCBI Taxonomy" id="2986394"/>
    <lineage>
        <taxon>Viruses</taxon>
        <taxon>Duplodnaviria</taxon>
        <taxon>Heunggongvirae</taxon>
        <taxon>Uroviricota</taxon>
        <taxon>Caudoviricetes</taxon>
        <taxon>Crassvirales</taxon>
        <taxon>Crevaviridae</taxon>
        <taxon>Coarsevirinae</taxon>
        <taxon>Junduvirus</taxon>
        <taxon>Junduvirus communis</taxon>
    </lineage>
</organism>
<gene>
    <name evidence="1" type="primary">gp_26574</name>
</gene>
<evidence type="ECO:0000313" key="1">
    <source>
        <dbReference type="EMBL" id="QWM90437.1"/>
    </source>
</evidence>
<dbReference type="RefSeq" id="YP_010360009.1">
    <property type="nucleotide sequence ID" value="NC_062779.1"/>
</dbReference>
<protein>
    <submittedName>
        <fullName evidence="1">Uncharacterized protein</fullName>
    </submittedName>
</protein>
<dbReference type="KEGG" id="vg:75690739"/>
<evidence type="ECO:0000313" key="2">
    <source>
        <dbReference type="Proteomes" id="UP000827432"/>
    </source>
</evidence>
<dbReference type="EMBL" id="MZ130489">
    <property type="protein sequence ID" value="QWM90437.1"/>
    <property type="molecule type" value="Genomic_DNA"/>
</dbReference>
<proteinExistence type="predicted"/>
<sequence length="78" mass="8882">MFVIVSANKKSNISATECICLSEITKIELYFDKIRVSFDSVETRNSVNLELVVNGINFTSIYPLTIEFEYKQVIAIMP</sequence>
<accession>A0AAE7RX45</accession>
<dbReference type="GeneID" id="75690739"/>
<keyword evidence="2" id="KW-1185">Reference proteome</keyword>
<name>A0AAE7RX45_9CAUD</name>
<dbReference type="Proteomes" id="UP000827432">
    <property type="component" value="Segment"/>
</dbReference>